<evidence type="ECO:0000313" key="3">
    <source>
        <dbReference type="Proteomes" id="UP000240505"/>
    </source>
</evidence>
<organism evidence="2 3">
    <name type="scientific">Pseudoduganella armeniaca</name>
    <dbReference type="NCBI Taxonomy" id="2072590"/>
    <lineage>
        <taxon>Bacteria</taxon>
        <taxon>Pseudomonadati</taxon>
        <taxon>Pseudomonadota</taxon>
        <taxon>Betaproteobacteria</taxon>
        <taxon>Burkholderiales</taxon>
        <taxon>Oxalobacteraceae</taxon>
        <taxon>Telluria group</taxon>
        <taxon>Pseudoduganella</taxon>
    </lineage>
</organism>
<reference evidence="2 3" key="1">
    <citation type="submission" date="2018-03" db="EMBL/GenBank/DDBJ databases">
        <title>Massilia armeniaca sp. nov., isolated from desert soil.</title>
        <authorList>
            <person name="Huang H."/>
            <person name="Ren M."/>
        </authorList>
    </citation>
    <scope>NUCLEOTIDE SEQUENCE [LARGE SCALE GENOMIC DNA]</scope>
    <source>
        <strain evidence="2 3">ZMN-3</strain>
    </source>
</reference>
<evidence type="ECO:0000256" key="1">
    <source>
        <dbReference type="SAM" id="MobiDB-lite"/>
    </source>
</evidence>
<feature type="compositionally biased region" description="Low complexity" evidence="1">
    <location>
        <begin position="36"/>
        <end position="56"/>
    </location>
</feature>
<accession>A0A2R4C916</accession>
<protein>
    <submittedName>
        <fullName evidence="2">Uncharacterized protein</fullName>
    </submittedName>
</protein>
<dbReference type="AlphaFoldDB" id="A0A2R4C916"/>
<dbReference type="RefSeq" id="WP_107141384.1">
    <property type="nucleotide sequence ID" value="NZ_CP028324.1"/>
</dbReference>
<dbReference type="EMBL" id="CP028324">
    <property type="protein sequence ID" value="AVR96032.1"/>
    <property type="molecule type" value="Genomic_DNA"/>
</dbReference>
<feature type="region of interest" description="Disordered" evidence="1">
    <location>
        <begin position="34"/>
        <end position="59"/>
    </location>
</feature>
<evidence type="ECO:0000313" key="2">
    <source>
        <dbReference type="EMBL" id="AVR96032.1"/>
    </source>
</evidence>
<dbReference type="KEGG" id="masz:C9I28_10055"/>
<keyword evidence="3" id="KW-1185">Reference proteome</keyword>
<sequence>MSHTLAAVFDNRADAERARDALTAAGIGGNSVRLNAASTGTSTTTTPGASTMSPSATHDESIGDSIKHFFSNLFGDDDERVVYGEAVNRGNVVLTVQADTQDEIERAADIVEGFGPSISTSTSRSGRPAAGAVPRRCVRAAARNCRHRARARTCRTAAPCCRVPSRACPAAARCSAPRWTSRSSPSCRKS</sequence>
<proteinExistence type="predicted"/>
<dbReference type="Proteomes" id="UP000240505">
    <property type="component" value="Chromosome"/>
</dbReference>
<gene>
    <name evidence="2" type="ORF">C9I28_10055</name>
</gene>
<name>A0A2R4C916_9BURK</name>
<dbReference type="OrthoDB" id="581516at2"/>